<dbReference type="EMBL" id="ML735215">
    <property type="protein sequence ID" value="KAE8396383.1"/>
    <property type="molecule type" value="Genomic_DNA"/>
</dbReference>
<dbReference type="Proteomes" id="UP000326877">
    <property type="component" value="Unassembled WGS sequence"/>
</dbReference>
<dbReference type="OrthoDB" id="3344043at2759"/>
<name>A0A5N7CS33_PETAA</name>
<protein>
    <submittedName>
        <fullName evidence="1">Uncharacterized protein</fullName>
    </submittedName>
</protein>
<gene>
    <name evidence="1" type="ORF">BDV23DRAFT_177918</name>
</gene>
<evidence type="ECO:0000313" key="1">
    <source>
        <dbReference type="EMBL" id="KAE8396383.1"/>
    </source>
</evidence>
<dbReference type="AlphaFoldDB" id="A0A5N7CS33"/>
<reference evidence="1" key="1">
    <citation type="submission" date="2019-04" db="EMBL/GenBank/DDBJ databases">
        <title>Friends and foes A comparative genomics studyof 23 Aspergillus species from section Flavi.</title>
        <authorList>
            <consortium name="DOE Joint Genome Institute"/>
            <person name="Kjaerbolling I."/>
            <person name="Vesth T."/>
            <person name="Frisvad J.C."/>
            <person name="Nybo J.L."/>
            <person name="Theobald S."/>
            <person name="Kildgaard S."/>
            <person name="Isbrandt T."/>
            <person name="Kuo A."/>
            <person name="Sato A."/>
            <person name="Lyhne E.K."/>
            <person name="Kogle M.E."/>
            <person name="Wiebenga A."/>
            <person name="Kun R.S."/>
            <person name="Lubbers R.J."/>
            <person name="Makela M.R."/>
            <person name="Barry K."/>
            <person name="Chovatia M."/>
            <person name="Clum A."/>
            <person name="Daum C."/>
            <person name="Haridas S."/>
            <person name="He G."/>
            <person name="LaButti K."/>
            <person name="Lipzen A."/>
            <person name="Mondo S."/>
            <person name="Riley R."/>
            <person name="Salamov A."/>
            <person name="Simmons B.A."/>
            <person name="Magnuson J.K."/>
            <person name="Henrissat B."/>
            <person name="Mortensen U.H."/>
            <person name="Larsen T.O."/>
            <person name="Devries R.P."/>
            <person name="Grigoriev I.V."/>
            <person name="Machida M."/>
            <person name="Baker S.E."/>
            <person name="Andersen M.R."/>
        </authorList>
    </citation>
    <scope>NUCLEOTIDE SEQUENCE [LARGE SCALE GENOMIC DNA]</scope>
    <source>
        <strain evidence="1">IBT 14317</strain>
    </source>
</reference>
<accession>A0A5N7CS33</accession>
<sequence>MECTQVTPYPDLMAYSFGLIPDCLTKNNSVTAQTDGGHFCSINLVVPNTFLEDETTSMQALNGTSNEVTVSTYGNTPTYKDPRKCHLENNAAIVHYNFSDASAGDFTQTGLQKVFFTNESMNPMMGTSMYDTGAGNPILLCGGRQAFHGAYTYIIGSYTTIYDIQYD</sequence>
<proteinExistence type="predicted"/>
<organism evidence="1">
    <name type="scientific">Petromyces alliaceus</name>
    <name type="common">Aspergillus alliaceus</name>
    <dbReference type="NCBI Taxonomy" id="209559"/>
    <lineage>
        <taxon>Eukaryota</taxon>
        <taxon>Fungi</taxon>
        <taxon>Dikarya</taxon>
        <taxon>Ascomycota</taxon>
        <taxon>Pezizomycotina</taxon>
        <taxon>Eurotiomycetes</taxon>
        <taxon>Eurotiomycetidae</taxon>
        <taxon>Eurotiales</taxon>
        <taxon>Aspergillaceae</taxon>
        <taxon>Aspergillus</taxon>
        <taxon>Aspergillus subgen. Circumdati</taxon>
    </lineage>
</organism>